<keyword evidence="1" id="KW-0812">Transmembrane</keyword>
<sequence>MSPGVTVGIIVFLVLPLLMTRIARGQNKVWHYAVLGIAGHSYAQWLPRGDPPLAAQVERFTDDHLMPFVYSFITPEVLIPVHATILILGFVAVMVRVRRGY</sequence>
<evidence type="ECO:0000256" key="1">
    <source>
        <dbReference type="SAM" id="Phobius"/>
    </source>
</evidence>
<evidence type="ECO:0000313" key="2">
    <source>
        <dbReference type="EMBL" id="TQF12008.1"/>
    </source>
</evidence>
<evidence type="ECO:0000313" key="3">
    <source>
        <dbReference type="Proteomes" id="UP000315369"/>
    </source>
</evidence>
<keyword evidence="1" id="KW-1133">Transmembrane helix</keyword>
<comment type="caution">
    <text evidence="2">The sequence shown here is derived from an EMBL/GenBank/DDBJ whole genome shotgun (WGS) entry which is preliminary data.</text>
</comment>
<name>A0A540WSK2_9BACT</name>
<feature type="transmembrane region" description="Helical" evidence="1">
    <location>
        <begin position="29"/>
        <end position="47"/>
    </location>
</feature>
<gene>
    <name evidence="2" type="ORF">FJV41_31265</name>
</gene>
<organism evidence="2 3">
    <name type="scientific">Myxococcus llanfairpwllgwyngyllgogerychwyrndrobwllllantysiliogogogochensis</name>
    <dbReference type="NCBI Taxonomy" id="2590453"/>
    <lineage>
        <taxon>Bacteria</taxon>
        <taxon>Pseudomonadati</taxon>
        <taxon>Myxococcota</taxon>
        <taxon>Myxococcia</taxon>
        <taxon>Myxococcales</taxon>
        <taxon>Cystobacterineae</taxon>
        <taxon>Myxococcaceae</taxon>
        <taxon>Myxococcus</taxon>
    </lineage>
</organism>
<dbReference type="EMBL" id="VIFM01000159">
    <property type="protein sequence ID" value="TQF12008.1"/>
    <property type="molecule type" value="Genomic_DNA"/>
</dbReference>
<proteinExistence type="predicted"/>
<keyword evidence="3" id="KW-1185">Reference proteome</keyword>
<dbReference type="AlphaFoldDB" id="A0A540WSK2"/>
<accession>A0A540WSK2</accession>
<dbReference type="RefSeq" id="WP_141646251.1">
    <property type="nucleotide sequence ID" value="NZ_VIFM01000159.1"/>
</dbReference>
<feature type="transmembrane region" description="Helical" evidence="1">
    <location>
        <begin position="67"/>
        <end position="95"/>
    </location>
</feature>
<feature type="transmembrane region" description="Helical" evidence="1">
    <location>
        <begin position="6"/>
        <end position="22"/>
    </location>
</feature>
<protein>
    <submittedName>
        <fullName evidence="2">Uncharacterized protein</fullName>
    </submittedName>
</protein>
<reference evidence="2 3" key="1">
    <citation type="submission" date="2019-06" db="EMBL/GenBank/DDBJ databases">
        <authorList>
            <person name="Livingstone P."/>
            <person name="Whitworth D."/>
        </authorList>
    </citation>
    <scope>NUCLEOTIDE SEQUENCE [LARGE SCALE GENOMIC DNA]</scope>
    <source>
        <strain evidence="2 3">AM401</strain>
    </source>
</reference>
<keyword evidence="1" id="KW-0472">Membrane</keyword>
<dbReference type="Proteomes" id="UP000315369">
    <property type="component" value="Unassembled WGS sequence"/>
</dbReference>